<protein>
    <submittedName>
        <fullName evidence="1">Uncharacterized protein</fullName>
    </submittedName>
</protein>
<gene>
    <name evidence="1" type="ORF">Cantr_01055</name>
</gene>
<dbReference type="Proteomes" id="UP000253472">
    <property type="component" value="Unassembled WGS sequence"/>
</dbReference>
<accession>A0A367YHI4</accession>
<dbReference type="EMBL" id="QLNQ01000020">
    <property type="protein sequence ID" value="RCK65308.1"/>
    <property type="molecule type" value="Genomic_DNA"/>
</dbReference>
<organism evidence="1 2">
    <name type="scientific">Candida viswanathii</name>
    <dbReference type="NCBI Taxonomy" id="5486"/>
    <lineage>
        <taxon>Eukaryota</taxon>
        <taxon>Fungi</taxon>
        <taxon>Dikarya</taxon>
        <taxon>Ascomycota</taxon>
        <taxon>Saccharomycotina</taxon>
        <taxon>Pichiomycetes</taxon>
        <taxon>Debaryomycetaceae</taxon>
        <taxon>Candida/Lodderomyces clade</taxon>
        <taxon>Candida</taxon>
    </lineage>
</organism>
<dbReference type="AlphaFoldDB" id="A0A367YHI4"/>
<evidence type="ECO:0000313" key="2">
    <source>
        <dbReference type="Proteomes" id="UP000253472"/>
    </source>
</evidence>
<keyword evidence="2" id="KW-1185">Reference proteome</keyword>
<sequence length="317" mass="33407">MVNCYTNGEIVSLVDYENGVCEFIIPDSCPTVFPYASSSNYEIRYYYAQVNGVKYTTDIQRAGRVISVPARLLVSQGIALFQVHLQKSPTRRLVRKSDIEEEYVDVNEFVASIADTEGSPLDVTISDGVVSAGFVTASSVAGEGTIVCEIAVTETETFLWDACPTPEQIVSGPYEAGLTATHADSSGEASATLSELRDLAVSTGVLGAVSEVDVIVETSVVLVVTSVVTQCRNNVCSESTATLVDTLPVTTSGVPTALLIDTGVAGSSLASNISMHASPYPSQSPAIVTPIENSASKSSTRVSWVCGLILSILVIFP</sequence>
<reference evidence="1 2" key="1">
    <citation type="submission" date="2018-06" db="EMBL/GenBank/DDBJ databases">
        <title>Whole genome sequencing of Candida tropicalis (genome annotated by CSBL at Korea University).</title>
        <authorList>
            <person name="Ahn J."/>
        </authorList>
    </citation>
    <scope>NUCLEOTIDE SEQUENCE [LARGE SCALE GENOMIC DNA]</scope>
    <source>
        <strain evidence="1 2">ATCC 20962</strain>
    </source>
</reference>
<name>A0A367YHI4_9ASCO</name>
<proteinExistence type="predicted"/>
<dbReference type="STRING" id="5486.A0A367YHI4"/>
<dbReference type="OrthoDB" id="4096612at2759"/>
<comment type="caution">
    <text evidence="1">The sequence shown here is derived from an EMBL/GenBank/DDBJ whole genome shotgun (WGS) entry which is preliminary data.</text>
</comment>
<evidence type="ECO:0000313" key="1">
    <source>
        <dbReference type="EMBL" id="RCK65308.1"/>
    </source>
</evidence>